<evidence type="ECO:0000313" key="3">
    <source>
        <dbReference type="Proteomes" id="UP001634747"/>
    </source>
</evidence>
<proteinExistence type="predicted"/>
<name>A0ABW9KMM7_9BACT</name>
<reference evidence="2 3" key="1">
    <citation type="submission" date="2024-12" db="EMBL/GenBank/DDBJ databases">
        <authorList>
            <person name="Lee Y."/>
        </authorList>
    </citation>
    <scope>NUCLEOTIDE SEQUENCE [LARGE SCALE GENOMIC DNA]</scope>
    <source>
        <strain evidence="2 3">03SUJ4</strain>
    </source>
</reference>
<evidence type="ECO:0000256" key="1">
    <source>
        <dbReference type="SAM" id="MobiDB-lite"/>
    </source>
</evidence>
<accession>A0ABW9KMM7</accession>
<gene>
    <name evidence="2" type="ORF">ACK2TP_14655</name>
</gene>
<dbReference type="InterPro" id="IPR027268">
    <property type="entry name" value="Peptidase_M4/M1_CTD_sf"/>
</dbReference>
<dbReference type="EMBL" id="JBJYXY010000001">
    <property type="protein sequence ID" value="MFN2977009.1"/>
    <property type="molecule type" value="Genomic_DNA"/>
</dbReference>
<evidence type="ECO:0008006" key="4">
    <source>
        <dbReference type="Google" id="ProtNLM"/>
    </source>
</evidence>
<feature type="region of interest" description="Disordered" evidence="1">
    <location>
        <begin position="691"/>
        <end position="712"/>
    </location>
</feature>
<sequence>MAAVLVVPVAGAQAGDAAQMPAAPTHQAAAANDAAAVSSGESPVGNAERTALRIENLSLDMHLNADTGAVTTRARMRVRNGGASPMTRVALQVSSALLWQSARLTGGDGGGTALPVRQYRVTTDTDHTGVANELVLALPKALAPGAELNLDLYYGGTLVQSAERLLRIGAPENRAAEADWDGVSPEFVGLRGFGNVLWLPVSAPAAILADGDAFAKAVRAERERTAGATVQMSLALEHTGASPMTAWFVDQPAELRSALQRRDAFMPARHGTDTAGAGTQSAAASQDSGAHEAGEQSGDAQSTEAAGDPDQTEIVTAKWDGIRLDGRPVSLFVMEGDAAGAAEAAAPVRLVGGEAGARSSYASAAGRVAPLLKQWLPLSGGAVLTVLALPSPGTQAFADGDLLVAPTHASDTAALAESLVYPMAAARMPVDAPAWMREGVPEFLRLVYLEQTGGRDRMLAELQGLTPALQTAEAERGMDPAPLRTCVDPVCARDKAGFALMMLRGMVGDAPLAQALQAVLLPGSAADAGVGGEAEGGRALTRRFEAAVQQSSGKDLSWFFSDWFSADRGLPDLQIVQVAPRRIERGATTVTEPVKRGPRLGALGAEPQAEADDPRRSSPTAASRNTAGLPDGSWLVAVEVQNNGDAAVEVPVTVRSAGLQNQLPLRVPAHGRATVRVPFEAAPEEVWVNDGTAPEQHGQTHHRSIEVTRESR</sequence>
<feature type="compositionally biased region" description="Basic and acidic residues" evidence="1">
    <location>
        <begin position="703"/>
        <end position="712"/>
    </location>
</feature>
<feature type="region of interest" description="Disordered" evidence="1">
    <location>
        <begin position="269"/>
        <end position="310"/>
    </location>
</feature>
<comment type="caution">
    <text evidence="2">The sequence shown here is derived from an EMBL/GenBank/DDBJ whole genome shotgun (WGS) entry which is preliminary data.</text>
</comment>
<dbReference type="RefSeq" id="WP_263414814.1">
    <property type="nucleotide sequence ID" value="NZ_BAABBH010000001.1"/>
</dbReference>
<feature type="compositionally biased region" description="Polar residues" evidence="1">
    <location>
        <begin position="617"/>
        <end position="626"/>
    </location>
</feature>
<dbReference type="Gene3D" id="1.10.390.10">
    <property type="entry name" value="Neutral Protease Domain 2"/>
    <property type="match status" value="1"/>
</dbReference>
<dbReference type="Proteomes" id="UP001634747">
    <property type="component" value="Unassembled WGS sequence"/>
</dbReference>
<protein>
    <recommendedName>
        <fullName evidence="4">Peptidase M1 membrane alanine aminopeptidase domain-containing protein</fullName>
    </recommendedName>
</protein>
<organism evidence="2 3">
    <name type="scientific">Terriglobus aquaticus</name>
    <dbReference type="NCBI Taxonomy" id="940139"/>
    <lineage>
        <taxon>Bacteria</taxon>
        <taxon>Pseudomonadati</taxon>
        <taxon>Acidobacteriota</taxon>
        <taxon>Terriglobia</taxon>
        <taxon>Terriglobales</taxon>
        <taxon>Acidobacteriaceae</taxon>
        <taxon>Terriglobus</taxon>
    </lineage>
</organism>
<evidence type="ECO:0000313" key="2">
    <source>
        <dbReference type="EMBL" id="MFN2977009.1"/>
    </source>
</evidence>
<feature type="region of interest" description="Disordered" evidence="1">
    <location>
        <begin position="587"/>
        <end position="629"/>
    </location>
</feature>
<feature type="compositionally biased region" description="Low complexity" evidence="1">
    <location>
        <begin position="273"/>
        <end position="288"/>
    </location>
</feature>
<keyword evidence="3" id="KW-1185">Reference proteome</keyword>